<evidence type="ECO:0000313" key="2">
    <source>
        <dbReference type="Proteomes" id="UP000078512"/>
    </source>
</evidence>
<protein>
    <submittedName>
        <fullName evidence="1">Uncharacterized protein</fullName>
    </submittedName>
</protein>
<keyword evidence="2" id="KW-1185">Reference proteome</keyword>
<proteinExistence type="predicted"/>
<accession>A0A197KHV5</accession>
<sequence length="168" mass="19002">MISTSVLAWLVQPVKEGFDLDWQPQVLQLLSQGRINTSPVKPCLGFQSPAFLCVQTCKLLETHTYDTLWFLSRNSCSILNWLIKIQESKLLSDRPELLLSLGLLRFCPSRFDNPFQIPRVQDSALLPCPAREPLQVLESTKKTESAQKCQVEIGILRPIPTIGKLDLL</sequence>
<name>A0A197KHV5_9FUNG</name>
<reference evidence="1 2" key="1">
    <citation type="submission" date="2016-05" db="EMBL/GenBank/DDBJ databases">
        <title>Genome sequencing reveals origins of a unique bacterial endosymbiosis in the earliest lineages of terrestrial Fungi.</title>
        <authorList>
            <consortium name="DOE Joint Genome Institute"/>
            <person name="Uehling J."/>
            <person name="Gryganskyi A."/>
            <person name="Hameed K."/>
            <person name="Tschaplinski T."/>
            <person name="Misztal P."/>
            <person name="Wu S."/>
            <person name="Desiro A."/>
            <person name="Vande Pol N."/>
            <person name="Du Z.-Y."/>
            <person name="Zienkiewicz A."/>
            <person name="Zienkiewicz K."/>
            <person name="Morin E."/>
            <person name="Tisserant E."/>
            <person name="Splivallo R."/>
            <person name="Hainaut M."/>
            <person name="Henrissat B."/>
            <person name="Ohm R."/>
            <person name="Kuo A."/>
            <person name="Yan J."/>
            <person name="Lipzen A."/>
            <person name="Nolan M."/>
            <person name="Labutti K."/>
            <person name="Barry K."/>
            <person name="Goldstein A."/>
            <person name="Labbe J."/>
            <person name="Schadt C."/>
            <person name="Tuskan G."/>
            <person name="Grigoriev I."/>
            <person name="Martin F."/>
            <person name="Vilgalys R."/>
            <person name="Bonito G."/>
        </authorList>
    </citation>
    <scope>NUCLEOTIDE SEQUENCE [LARGE SCALE GENOMIC DNA]</scope>
    <source>
        <strain evidence="1 2">AG-77</strain>
    </source>
</reference>
<dbReference type="AlphaFoldDB" id="A0A197KHV5"/>
<gene>
    <name evidence="1" type="ORF">K457DRAFT_131904</name>
</gene>
<evidence type="ECO:0000313" key="1">
    <source>
        <dbReference type="EMBL" id="OAQ36723.1"/>
    </source>
</evidence>
<organism evidence="1 2">
    <name type="scientific">Linnemannia elongata AG-77</name>
    <dbReference type="NCBI Taxonomy" id="1314771"/>
    <lineage>
        <taxon>Eukaryota</taxon>
        <taxon>Fungi</taxon>
        <taxon>Fungi incertae sedis</taxon>
        <taxon>Mucoromycota</taxon>
        <taxon>Mortierellomycotina</taxon>
        <taxon>Mortierellomycetes</taxon>
        <taxon>Mortierellales</taxon>
        <taxon>Mortierellaceae</taxon>
        <taxon>Linnemannia</taxon>
    </lineage>
</organism>
<dbReference type="Proteomes" id="UP000078512">
    <property type="component" value="Unassembled WGS sequence"/>
</dbReference>
<dbReference type="EMBL" id="KV442011">
    <property type="protein sequence ID" value="OAQ36723.1"/>
    <property type="molecule type" value="Genomic_DNA"/>
</dbReference>